<protein>
    <submittedName>
        <fullName evidence="2">CoA-binding domain protein</fullName>
    </submittedName>
</protein>
<gene>
    <name evidence="2" type="ordered locus">Clocel_4350</name>
</gene>
<name>D9SPA5_CLOC7</name>
<dbReference type="PANTHER" id="PTHR33303:SF2">
    <property type="entry name" value="COA-BINDING DOMAIN-CONTAINING PROTEIN"/>
    <property type="match status" value="1"/>
</dbReference>
<dbReference type="Gene3D" id="3.40.50.720">
    <property type="entry name" value="NAD(P)-binding Rossmann-like Domain"/>
    <property type="match status" value="1"/>
</dbReference>
<dbReference type="Proteomes" id="UP000002730">
    <property type="component" value="Chromosome"/>
</dbReference>
<reference evidence="2 3" key="1">
    <citation type="submission" date="2010-08" db="EMBL/GenBank/DDBJ databases">
        <title>Complete sequence of Clostridium cellulovorans 743B.</title>
        <authorList>
            <consortium name="US DOE Joint Genome Institute"/>
            <person name="Lucas S."/>
            <person name="Copeland A."/>
            <person name="Lapidus A."/>
            <person name="Cheng J.-F."/>
            <person name="Bruce D."/>
            <person name="Goodwin L."/>
            <person name="Pitluck S."/>
            <person name="Chertkov O."/>
            <person name="Detter J.C."/>
            <person name="Han C."/>
            <person name="Tapia R."/>
            <person name="Land M."/>
            <person name="Hauser L."/>
            <person name="Chang Y.-J."/>
            <person name="Jeffries C."/>
            <person name="Kyrpides N."/>
            <person name="Ivanova N."/>
            <person name="Mikhailova N."/>
            <person name="Hemme C.L."/>
            <person name="Woyke T."/>
        </authorList>
    </citation>
    <scope>NUCLEOTIDE SEQUENCE [LARGE SCALE GENOMIC DNA]</scope>
    <source>
        <strain evidence="3">ATCC 35296 / DSM 3052 / OCM 3 / 743B</strain>
    </source>
</reference>
<evidence type="ECO:0000259" key="1">
    <source>
        <dbReference type="SMART" id="SM00881"/>
    </source>
</evidence>
<dbReference type="STRING" id="573061.Clocel_4350"/>
<dbReference type="InterPro" id="IPR036291">
    <property type="entry name" value="NAD(P)-bd_dom_sf"/>
</dbReference>
<dbReference type="eggNOG" id="COG1832">
    <property type="taxonomic scope" value="Bacteria"/>
</dbReference>
<organism evidence="2 3">
    <name type="scientific">Clostridium cellulovorans (strain ATCC 35296 / DSM 3052 / OCM 3 / 743B)</name>
    <dbReference type="NCBI Taxonomy" id="573061"/>
    <lineage>
        <taxon>Bacteria</taxon>
        <taxon>Bacillati</taxon>
        <taxon>Bacillota</taxon>
        <taxon>Clostridia</taxon>
        <taxon>Eubacteriales</taxon>
        <taxon>Clostridiaceae</taxon>
        <taxon>Clostridium</taxon>
    </lineage>
</organism>
<dbReference type="EMBL" id="CP002160">
    <property type="protein sequence ID" value="ADL54007.1"/>
    <property type="molecule type" value="Genomic_DNA"/>
</dbReference>
<dbReference type="KEGG" id="ccb:Clocel_4350"/>
<dbReference type="AlphaFoldDB" id="D9SPA5"/>
<sequence>MNIQEDLDVFFYYKNWAVVGDVLNPNKYANKIYERFKARGYTVFGVNPRDTKGTIYNNLSSIDDKIEVIDLCINSIQGLEIIKEAKLLGINKVLIQPGAASGDILEFCRNNGIIAIEGCALVYFSNSATLRV</sequence>
<keyword evidence="3" id="KW-1185">Reference proteome</keyword>
<dbReference type="OrthoDB" id="9804695at2"/>
<proteinExistence type="predicted"/>
<dbReference type="HOGENOM" id="CLU_112567_1_2_9"/>
<feature type="domain" description="CoA-binding" evidence="1">
    <location>
        <begin position="10"/>
        <end position="99"/>
    </location>
</feature>
<dbReference type="SMART" id="SM00881">
    <property type="entry name" value="CoA_binding"/>
    <property type="match status" value="1"/>
</dbReference>
<accession>D9SPA5</accession>
<dbReference type="PANTHER" id="PTHR33303">
    <property type="entry name" value="CYTOPLASMIC PROTEIN-RELATED"/>
    <property type="match status" value="1"/>
</dbReference>
<dbReference type="SUPFAM" id="SSF51735">
    <property type="entry name" value="NAD(P)-binding Rossmann-fold domains"/>
    <property type="match status" value="1"/>
</dbReference>
<evidence type="ECO:0000313" key="2">
    <source>
        <dbReference type="EMBL" id="ADL54007.1"/>
    </source>
</evidence>
<dbReference type="InterPro" id="IPR003781">
    <property type="entry name" value="CoA-bd"/>
</dbReference>
<evidence type="ECO:0000313" key="3">
    <source>
        <dbReference type="Proteomes" id="UP000002730"/>
    </source>
</evidence>
<dbReference type="RefSeq" id="WP_010074365.1">
    <property type="nucleotide sequence ID" value="NC_014393.1"/>
</dbReference>
<dbReference type="Pfam" id="PF13380">
    <property type="entry name" value="CoA_binding_2"/>
    <property type="match status" value="1"/>
</dbReference>